<accession>A0AAN7UKA0</accession>
<evidence type="ECO:0000313" key="1">
    <source>
        <dbReference type="EMBL" id="KAK5634120.1"/>
    </source>
</evidence>
<name>A0AAN7UKA0_9PEZI</name>
<sequence>MSDLFDKPMINARDGLTRVMKLAATFHSHRSAAGAGAGARSGATPKPTLAGYEIRKWAGAKPANEGPEIDIRFL</sequence>
<dbReference type="EMBL" id="JAWHQM010000038">
    <property type="protein sequence ID" value="KAK5634120.1"/>
    <property type="molecule type" value="Genomic_DNA"/>
</dbReference>
<reference evidence="1 2" key="1">
    <citation type="submission" date="2023-10" db="EMBL/GenBank/DDBJ databases">
        <title>Draft genome sequence of Xylaria bambusicola isolate GMP-LS, the root and basal stem rot pathogen of sugarcane in Indonesia.</title>
        <authorList>
            <person name="Selvaraj P."/>
            <person name="Muralishankar V."/>
            <person name="Muruganantham S."/>
            <person name="Sp S."/>
            <person name="Haryani S."/>
            <person name="Lau K.J.X."/>
            <person name="Naqvi N.I."/>
        </authorList>
    </citation>
    <scope>NUCLEOTIDE SEQUENCE [LARGE SCALE GENOMIC DNA]</scope>
    <source>
        <strain evidence="1">GMP-LS</strain>
    </source>
</reference>
<proteinExistence type="predicted"/>
<organism evidence="1 2">
    <name type="scientific">Xylaria bambusicola</name>
    <dbReference type="NCBI Taxonomy" id="326684"/>
    <lineage>
        <taxon>Eukaryota</taxon>
        <taxon>Fungi</taxon>
        <taxon>Dikarya</taxon>
        <taxon>Ascomycota</taxon>
        <taxon>Pezizomycotina</taxon>
        <taxon>Sordariomycetes</taxon>
        <taxon>Xylariomycetidae</taxon>
        <taxon>Xylariales</taxon>
        <taxon>Xylariaceae</taxon>
        <taxon>Xylaria</taxon>
    </lineage>
</organism>
<protein>
    <submittedName>
        <fullName evidence="1">Uncharacterized protein</fullName>
    </submittedName>
</protein>
<dbReference type="Proteomes" id="UP001305414">
    <property type="component" value="Unassembled WGS sequence"/>
</dbReference>
<comment type="caution">
    <text evidence="1">The sequence shown here is derived from an EMBL/GenBank/DDBJ whole genome shotgun (WGS) entry which is preliminary data.</text>
</comment>
<keyword evidence="2" id="KW-1185">Reference proteome</keyword>
<gene>
    <name evidence="1" type="ORF">RRF57_009834</name>
</gene>
<evidence type="ECO:0000313" key="2">
    <source>
        <dbReference type="Proteomes" id="UP001305414"/>
    </source>
</evidence>
<dbReference type="AlphaFoldDB" id="A0AAN7UKA0"/>